<dbReference type="PANTHER" id="PTHR48081:SF6">
    <property type="entry name" value="PEPTIDASE S9 PROLYL OLIGOPEPTIDASE CATALYTIC DOMAIN-CONTAINING PROTEIN"/>
    <property type="match status" value="1"/>
</dbReference>
<keyword evidence="2" id="KW-1133">Transmembrane helix</keyword>
<evidence type="ECO:0000256" key="2">
    <source>
        <dbReference type="SAM" id="Phobius"/>
    </source>
</evidence>
<evidence type="ECO:0000313" key="4">
    <source>
        <dbReference type="EMBL" id="PTI29162.1"/>
    </source>
</evidence>
<keyword evidence="2" id="KW-0472">Membrane</keyword>
<organism evidence="4 5">
    <name type="scientific">Mammaliicoccus vitulinus</name>
    <dbReference type="NCBI Taxonomy" id="71237"/>
    <lineage>
        <taxon>Bacteria</taxon>
        <taxon>Bacillati</taxon>
        <taxon>Bacillota</taxon>
        <taxon>Bacilli</taxon>
        <taxon>Bacillales</taxon>
        <taxon>Staphylococcaceae</taxon>
        <taxon>Mammaliicoccus</taxon>
    </lineage>
</organism>
<comment type="caution">
    <text evidence="4">The sequence shown here is derived from an EMBL/GenBank/DDBJ whole genome shotgun (WGS) entry which is preliminary data.</text>
</comment>
<dbReference type="InterPro" id="IPR050300">
    <property type="entry name" value="GDXG_lipolytic_enzyme"/>
</dbReference>
<dbReference type="InterPro" id="IPR049492">
    <property type="entry name" value="BD-FAE-like_dom"/>
</dbReference>
<feature type="domain" description="BD-FAE-like" evidence="3">
    <location>
        <begin position="70"/>
        <end position="268"/>
    </location>
</feature>
<reference evidence="4 5" key="1">
    <citation type="journal article" date="2016" name="Front. Microbiol.">
        <title>Comprehensive Phylogenetic Analysis of Bovine Non-aureus Staphylococci Species Based on Whole-Genome Sequencing.</title>
        <authorList>
            <person name="Naushad S."/>
            <person name="Barkema H.W."/>
            <person name="Luby C."/>
            <person name="Condas L.A."/>
            <person name="Nobrega D.B."/>
            <person name="Carson D.A."/>
            <person name="De Buck J."/>
        </authorList>
    </citation>
    <scope>NUCLEOTIDE SEQUENCE [LARGE SCALE GENOMIC DNA]</scope>
    <source>
        <strain evidence="4 5">SNUC 2204</strain>
    </source>
</reference>
<dbReference type="STRING" id="1167632.GCA_000286335_01864"/>
<name>A0A2T4PS77_9STAP</name>
<dbReference type="EMBL" id="PZFK01000018">
    <property type="protein sequence ID" value="PTI29162.1"/>
    <property type="molecule type" value="Genomic_DNA"/>
</dbReference>
<dbReference type="GO" id="GO:0016787">
    <property type="term" value="F:hydrolase activity"/>
    <property type="evidence" value="ECO:0007669"/>
    <property type="project" value="UniProtKB-KW"/>
</dbReference>
<dbReference type="Gene3D" id="3.40.50.1820">
    <property type="entry name" value="alpha/beta hydrolase"/>
    <property type="match status" value="1"/>
</dbReference>
<dbReference type="Pfam" id="PF20434">
    <property type="entry name" value="BD-FAE"/>
    <property type="match status" value="1"/>
</dbReference>
<evidence type="ECO:0000256" key="1">
    <source>
        <dbReference type="ARBA" id="ARBA00022801"/>
    </source>
</evidence>
<dbReference type="InterPro" id="IPR029058">
    <property type="entry name" value="AB_hydrolase_fold"/>
</dbReference>
<dbReference type="Proteomes" id="UP000241209">
    <property type="component" value="Unassembled WGS sequence"/>
</dbReference>
<dbReference type="GeneID" id="64117285"/>
<evidence type="ECO:0000313" key="5">
    <source>
        <dbReference type="Proteomes" id="UP000241209"/>
    </source>
</evidence>
<dbReference type="RefSeq" id="WP_016912545.1">
    <property type="nucleotide sequence ID" value="NZ_BMDF01000004.1"/>
</dbReference>
<protein>
    <submittedName>
        <fullName evidence="4">Alpha/beta hydrolase</fullName>
    </submittedName>
</protein>
<dbReference type="PANTHER" id="PTHR48081">
    <property type="entry name" value="AB HYDROLASE SUPERFAMILY PROTEIN C4A8.06C"/>
    <property type="match status" value="1"/>
</dbReference>
<accession>A0A2T4PS77</accession>
<feature type="transmembrane region" description="Helical" evidence="2">
    <location>
        <begin position="7"/>
        <end position="25"/>
    </location>
</feature>
<keyword evidence="1 4" id="KW-0378">Hydrolase</keyword>
<gene>
    <name evidence="4" type="ORF">BU072_09495</name>
</gene>
<dbReference type="AlphaFoldDB" id="A0A2T4PS77"/>
<dbReference type="SUPFAM" id="SSF53474">
    <property type="entry name" value="alpha/beta-Hydrolases"/>
    <property type="match status" value="1"/>
</dbReference>
<evidence type="ECO:0000259" key="3">
    <source>
        <dbReference type="Pfam" id="PF20434"/>
    </source>
</evidence>
<sequence length="344" mass="39611">MKRKKRRLFILIVAIIVVVSGFYIYNKYQEHKQREIQLQAQRANQLLLNNKKVKLIRDVSYGHTAPNSQMDVIMPSNIKKNEKLPVIFWTHGGGFIAGDKRPKNPYLAQIAEKGYIIVNVNYALAPDSQYPTPIEQLDQATKYTLKHKNKFNIDYKQILYGGDSAGAQIASQYVAIQTNPKLQQQMDMKPSIKRDYLRGAILFGGLYNMQTVRGTEFPRIDLFMTSYTGSKEWEKNFAQINQLSTVDQVTKYYPPTFLTVGDADPFDPQNREFDEVLNEQGVETTTSFFDGTHGLRHQYQFHMNLKESKKTYNSVMMFLGANTKQSPYENNASQESETVIKKDK</sequence>
<keyword evidence="2" id="KW-0812">Transmembrane</keyword>
<proteinExistence type="predicted"/>